<evidence type="ECO:0000256" key="5">
    <source>
        <dbReference type="ARBA" id="ARBA00023136"/>
    </source>
</evidence>
<dbReference type="InterPro" id="IPR024528">
    <property type="entry name" value="ThrE_2"/>
</dbReference>
<feature type="compositionally biased region" description="Acidic residues" evidence="7">
    <location>
        <begin position="1"/>
        <end position="10"/>
    </location>
</feature>
<dbReference type="PANTHER" id="PTHR34390">
    <property type="entry name" value="UPF0442 PROTEIN YJJB-RELATED"/>
    <property type="match status" value="1"/>
</dbReference>
<name>A0ABV4EI64_BREEP</name>
<comment type="similarity">
    <text evidence="6">Belongs to the ThrE exporter (TC 2.A.79) family.</text>
</comment>
<evidence type="ECO:0000313" key="11">
    <source>
        <dbReference type="EMBL" id="MEY9258214.1"/>
    </source>
</evidence>
<evidence type="ECO:0000259" key="9">
    <source>
        <dbReference type="Pfam" id="PF06738"/>
    </source>
</evidence>
<dbReference type="EMBL" id="JBGBYS010000005">
    <property type="protein sequence ID" value="MEY9258214.1"/>
    <property type="molecule type" value="Genomic_DNA"/>
</dbReference>
<feature type="region of interest" description="Disordered" evidence="7">
    <location>
        <begin position="1"/>
        <end position="44"/>
    </location>
</feature>
<evidence type="ECO:0000259" key="10">
    <source>
        <dbReference type="Pfam" id="PF12821"/>
    </source>
</evidence>
<feature type="compositionally biased region" description="Gly residues" evidence="7">
    <location>
        <begin position="603"/>
        <end position="638"/>
    </location>
</feature>
<evidence type="ECO:0000313" key="12">
    <source>
        <dbReference type="Proteomes" id="UP001565435"/>
    </source>
</evidence>
<evidence type="ECO:0000256" key="1">
    <source>
        <dbReference type="ARBA" id="ARBA00004651"/>
    </source>
</evidence>
<evidence type="ECO:0000256" key="4">
    <source>
        <dbReference type="ARBA" id="ARBA00022989"/>
    </source>
</evidence>
<keyword evidence="4 8" id="KW-1133">Transmembrane helix</keyword>
<dbReference type="RefSeq" id="WP_370035392.1">
    <property type="nucleotide sequence ID" value="NZ_JBGBYS010000005.1"/>
</dbReference>
<comment type="caution">
    <text evidence="11">The sequence shown here is derived from an EMBL/GenBank/DDBJ whole genome shotgun (WGS) entry which is preliminary data.</text>
</comment>
<feature type="region of interest" description="Disordered" evidence="7">
    <location>
        <begin position="56"/>
        <end position="110"/>
    </location>
</feature>
<protein>
    <submittedName>
        <fullName evidence="11">Uncharacterized membrane protein YjjP (DUF1212 family)</fullName>
    </submittedName>
</protein>
<proteinExistence type="inferred from homology"/>
<accession>A0ABV4EI64</accession>
<feature type="transmembrane region" description="Helical" evidence="8">
    <location>
        <begin position="342"/>
        <end position="361"/>
    </location>
</feature>
<dbReference type="Proteomes" id="UP001565435">
    <property type="component" value="Unassembled WGS sequence"/>
</dbReference>
<feature type="transmembrane region" description="Helical" evidence="8">
    <location>
        <begin position="415"/>
        <end position="436"/>
    </location>
</feature>
<feature type="compositionally biased region" description="Basic and acidic residues" evidence="7">
    <location>
        <begin position="572"/>
        <end position="581"/>
    </location>
</feature>
<keyword evidence="5 8" id="KW-0472">Membrane</keyword>
<dbReference type="Pfam" id="PF12821">
    <property type="entry name" value="ThrE_2"/>
    <property type="match status" value="1"/>
</dbReference>
<evidence type="ECO:0000256" key="3">
    <source>
        <dbReference type="ARBA" id="ARBA00022692"/>
    </source>
</evidence>
<dbReference type="InterPro" id="IPR050539">
    <property type="entry name" value="ThrE_Dicarb/AminoAcid_Exp"/>
</dbReference>
<dbReference type="PANTHER" id="PTHR34390:SF2">
    <property type="entry name" value="SUCCINATE TRANSPORTER SUBUNIT YJJP-RELATED"/>
    <property type="match status" value="1"/>
</dbReference>
<dbReference type="InterPro" id="IPR010619">
    <property type="entry name" value="ThrE-like_N"/>
</dbReference>
<feature type="transmembrane region" description="Helical" evidence="8">
    <location>
        <begin position="443"/>
        <end position="463"/>
    </location>
</feature>
<feature type="domain" description="Threonine/serine exporter-like N-terminal" evidence="9">
    <location>
        <begin position="157"/>
        <end position="394"/>
    </location>
</feature>
<feature type="transmembrane region" description="Helical" evidence="8">
    <location>
        <begin position="494"/>
        <end position="519"/>
    </location>
</feature>
<evidence type="ECO:0000256" key="8">
    <source>
        <dbReference type="SAM" id="Phobius"/>
    </source>
</evidence>
<feature type="transmembrane region" description="Helical" evidence="8">
    <location>
        <begin position="269"/>
        <end position="302"/>
    </location>
</feature>
<feature type="region of interest" description="Disordered" evidence="7">
    <location>
        <begin position="567"/>
        <end position="650"/>
    </location>
</feature>
<evidence type="ECO:0000256" key="7">
    <source>
        <dbReference type="SAM" id="MobiDB-lite"/>
    </source>
</evidence>
<feature type="transmembrane region" description="Helical" evidence="8">
    <location>
        <begin position="531"/>
        <end position="556"/>
    </location>
</feature>
<gene>
    <name evidence="11" type="ORF">ABH903_001233</name>
</gene>
<feature type="transmembrane region" description="Helical" evidence="8">
    <location>
        <begin position="314"/>
        <end position="336"/>
    </location>
</feature>
<sequence>MSDRELEDATTAEVRVDSPTEPGPVRGSSPAPVEGGNPEAGSQALRELLERTRLQRLAELRESSPEPQPEDVAKAAAAKAAKPGRSSGRSKPRTDHRGASQRIAQKVARRTVGKLVSGTTENTQPVPIVTALKGTPYQAPVQAQEPSEDEARMILDLAADIAAMMMRAGAGTSDVEVSVIAACTACGLATVEVDLTSNTLVVHYSTSDGRLLTVMRVNRGESTHFAKLASVHKLVTDLVDGRLEFHEARSRLDAIRTQRRPFPEWFTTGAWGLMVGALVLLLGGGPIAVPLGIAMAIVVFQFGKLIGRTHLPSFFITALQAASATLIATIAGDLGIINSPQYLVAAGIVLLLPTQSLYSAVQDALTNFPLTASGRVVGVFMTLAGIVSGIALGIVCSQAIGLGHIEVLVPKTSPHVVTAILSMVAAAVVSMSGAVAMSARRRFILPAALVGLASHITMMSLTLLHIDNVLASLLAATVTGFLSRPLALRLGAPAIVLMIPGIYTLLQGLSIFTAVYQIASDSENVSFAVGLSSLFTAILANAALAVGAVLGSYLALPLKNLKSQNLKSQSSAEEKVEEVRSGETSTAVIDSVQPGGAKTQSSGPGGSGTQAGGPGGSGTQAGGPGGSGAATSGLGGSGAADATETGPIQT</sequence>
<evidence type="ECO:0000256" key="2">
    <source>
        <dbReference type="ARBA" id="ARBA00022475"/>
    </source>
</evidence>
<reference evidence="11 12" key="1">
    <citation type="submission" date="2024-07" db="EMBL/GenBank/DDBJ databases">
        <title>Mealworm larvae gut microbial communities from Newark, Delaware, USA.</title>
        <authorList>
            <person name="Blenner M."/>
        </authorList>
    </citation>
    <scope>NUCLEOTIDE SEQUENCE [LARGE SCALE GENOMIC DNA]</scope>
    <source>
        <strain evidence="11 12">UD i117</strain>
    </source>
</reference>
<keyword evidence="3 8" id="KW-0812">Transmembrane</keyword>
<keyword evidence="12" id="KW-1185">Reference proteome</keyword>
<feature type="domain" description="Threonine/Serine exporter ThrE" evidence="10">
    <location>
        <begin position="423"/>
        <end position="552"/>
    </location>
</feature>
<feature type="transmembrane region" description="Helical" evidence="8">
    <location>
        <begin position="373"/>
        <end position="395"/>
    </location>
</feature>
<comment type="subcellular location">
    <subcellularLocation>
        <location evidence="1">Cell membrane</location>
        <topology evidence="1">Multi-pass membrane protein</topology>
    </subcellularLocation>
</comment>
<evidence type="ECO:0000256" key="6">
    <source>
        <dbReference type="ARBA" id="ARBA00034125"/>
    </source>
</evidence>
<organism evidence="11 12">
    <name type="scientific">Brevibacterium epidermidis</name>
    <dbReference type="NCBI Taxonomy" id="1698"/>
    <lineage>
        <taxon>Bacteria</taxon>
        <taxon>Bacillati</taxon>
        <taxon>Actinomycetota</taxon>
        <taxon>Actinomycetes</taxon>
        <taxon>Micrococcales</taxon>
        <taxon>Brevibacteriaceae</taxon>
        <taxon>Brevibacterium</taxon>
    </lineage>
</organism>
<dbReference type="Pfam" id="PF06738">
    <property type="entry name" value="ThrE"/>
    <property type="match status" value="1"/>
</dbReference>
<keyword evidence="2" id="KW-1003">Cell membrane</keyword>